<reference evidence="1" key="1">
    <citation type="submission" date="2019-08" db="EMBL/GenBank/DDBJ databases">
        <title>The genome of the North American firefly Photinus pyralis.</title>
        <authorList>
            <consortium name="Photinus pyralis genome working group"/>
            <person name="Fallon T.R."/>
            <person name="Sander Lower S.E."/>
            <person name="Weng J.-K."/>
        </authorList>
    </citation>
    <scope>NUCLEOTIDE SEQUENCE</scope>
    <source>
        <strain evidence="1">TRF0915ILg1</strain>
        <tissue evidence="1">Whole body</tissue>
    </source>
</reference>
<evidence type="ECO:0000313" key="2">
    <source>
        <dbReference type="Proteomes" id="UP000801492"/>
    </source>
</evidence>
<accession>A0A8K0C7U0</accession>
<dbReference type="EMBL" id="VTPC01090648">
    <property type="protein sequence ID" value="KAF2882159.1"/>
    <property type="molecule type" value="Genomic_DNA"/>
</dbReference>
<gene>
    <name evidence="1" type="ORF">ILUMI_24015</name>
</gene>
<evidence type="ECO:0000313" key="1">
    <source>
        <dbReference type="EMBL" id="KAF2882159.1"/>
    </source>
</evidence>
<sequence>MAAPVSIWCCTRVNLISVTPYLSDLTATCISQLKPFQEISDDYADPVLVTLGKSRDIKLQEAYVYVCACCATKAVYLELTSDLNSEAFLSSVHSDCDANFVGSYRQLTEIIIVN</sequence>
<dbReference type="AlphaFoldDB" id="A0A8K0C7U0"/>
<dbReference type="Gene3D" id="3.30.420.10">
    <property type="entry name" value="Ribonuclease H-like superfamily/Ribonuclease H"/>
    <property type="match status" value="1"/>
</dbReference>
<proteinExistence type="predicted"/>
<dbReference type="InterPro" id="IPR036397">
    <property type="entry name" value="RNaseH_sf"/>
</dbReference>
<organism evidence="1 2">
    <name type="scientific">Ignelater luminosus</name>
    <name type="common">Cucubano</name>
    <name type="synonym">Pyrophorus luminosus</name>
    <dbReference type="NCBI Taxonomy" id="2038154"/>
    <lineage>
        <taxon>Eukaryota</taxon>
        <taxon>Metazoa</taxon>
        <taxon>Ecdysozoa</taxon>
        <taxon>Arthropoda</taxon>
        <taxon>Hexapoda</taxon>
        <taxon>Insecta</taxon>
        <taxon>Pterygota</taxon>
        <taxon>Neoptera</taxon>
        <taxon>Endopterygota</taxon>
        <taxon>Coleoptera</taxon>
        <taxon>Polyphaga</taxon>
        <taxon>Elateriformia</taxon>
        <taxon>Elateroidea</taxon>
        <taxon>Elateridae</taxon>
        <taxon>Agrypninae</taxon>
        <taxon>Pyrophorini</taxon>
        <taxon>Ignelater</taxon>
    </lineage>
</organism>
<protein>
    <submittedName>
        <fullName evidence="1">Uncharacterized protein</fullName>
    </submittedName>
</protein>
<keyword evidence="2" id="KW-1185">Reference proteome</keyword>
<comment type="caution">
    <text evidence="1">The sequence shown here is derived from an EMBL/GenBank/DDBJ whole genome shotgun (WGS) entry which is preliminary data.</text>
</comment>
<dbReference type="Proteomes" id="UP000801492">
    <property type="component" value="Unassembled WGS sequence"/>
</dbReference>
<name>A0A8K0C7U0_IGNLU</name>
<dbReference type="GO" id="GO:0003676">
    <property type="term" value="F:nucleic acid binding"/>
    <property type="evidence" value="ECO:0007669"/>
    <property type="project" value="InterPro"/>
</dbReference>
<dbReference type="OrthoDB" id="6624197at2759"/>